<sequence>MNAEKFIELQEQMRENNEEVSDFLKDFGYWKQQVELKNAHLQKESSTGNQKLPAIRNSLFKKQKKKRVPETICLVKRESQRIPSSDYRAWDKFDVDKALEELDNPAQNSTSKTEDESSETDEELENHRRLILAKEARELGNLRFKARKLQEAIEQYTTSVRLTPEDPVPYTNRALAFLKSERRALARKGLQKNDEAIEDLKTLLAIEENNKAAIIELTSLTGKSFKLENTTPISPSVPKISLRGSRKLRRVPIVEVGGGTGFRGSLGMSPKLQTDSVLSDGDTTSSASRSLKPNSSLKSKMTYLSGSITEDPNIQQCLNPSFVSSTRGEIPQDSRTKPIFVPPSNWYQLERDLRELNNGPILSPTAIDYLCAMEPADYATIISSNLEPILLSKLLRALYATDLLTAEQIASRLNALSHLPRFDVAWCLADDQERDLFKQLLRRIESSEKPSAELKQHLRTVYAL</sequence>
<dbReference type="InterPro" id="IPR025986">
    <property type="entry name" value="RPAP3-like_C"/>
</dbReference>
<feature type="region of interest" description="Disordered" evidence="6">
    <location>
        <begin position="264"/>
        <end position="294"/>
    </location>
</feature>
<dbReference type="Gene3D" id="1.25.40.10">
    <property type="entry name" value="Tetratricopeptide repeat domain"/>
    <property type="match status" value="1"/>
</dbReference>
<dbReference type="Proteomes" id="UP000728185">
    <property type="component" value="Unassembled WGS sequence"/>
</dbReference>
<dbReference type="GO" id="GO:0101031">
    <property type="term" value="C:protein folding chaperone complex"/>
    <property type="evidence" value="ECO:0007669"/>
    <property type="project" value="TreeGrafter"/>
</dbReference>
<evidence type="ECO:0000256" key="5">
    <source>
        <dbReference type="PROSITE-ProRule" id="PRU00339"/>
    </source>
</evidence>
<dbReference type="InterPro" id="IPR011990">
    <property type="entry name" value="TPR-like_helical_dom_sf"/>
</dbReference>
<dbReference type="AlphaFoldDB" id="A0A8E0VQE0"/>
<evidence type="ECO:0000256" key="2">
    <source>
        <dbReference type="ARBA" id="ARBA00022803"/>
    </source>
</evidence>
<keyword evidence="1" id="KW-0677">Repeat</keyword>
<dbReference type="Pfam" id="PF13877">
    <property type="entry name" value="RPAP3_C"/>
    <property type="match status" value="1"/>
</dbReference>
<evidence type="ECO:0000256" key="4">
    <source>
        <dbReference type="ARBA" id="ARBA00040133"/>
    </source>
</evidence>
<evidence type="ECO:0000256" key="1">
    <source>
        <dbReference type="ARBA" id="ARBA00022737"/>
    </source>
</evidence>
<dbReference type="SUPFAM" id="SSF48452">
    <property type="entry name" value="TPR-like"/>
    <property type="match status" value="1"/>
</dbReference>
<name>A0A8E0VQE0_9TREM</name>
<protein>
    <recommendedName>
        <fullName evidence="4">RNA polymerase II-associated protein 3</fullName>
    </recommendedName>
</protein>
<dbReference type="InterPro" id="IPR051966">
    <property type="entry name" value="RPAP3"/>
</dbReference>
<evidence type="ECO:0000256" key="3">
    <source>
        <dbReference type="ARBA" id="ARBA00038275"/>
    </source>
</evidence>
<evidence type="ECO:0000313" key="8">
    <source>
        <dbReference type="EMBL" id="KAA0198396.1"/>
    </source>
</evidence>
<dbReference type="PANTHER" id="PTHR46423">
    <property type="entry name" value="RNA POLYMERASE II-ASSOCIATED PROTEIN 3"/>
    <property type="match status" value="1"/>
</dbReference>
<dbReference type="PANTHER" id="PTHR46423:SF1">
    <property type="entry name" value="RNA POLYMERASE II-ASSOCIATED PROTEIN 3"/>
    <property type="match status" value="1"/>
</dbReference>
<proteinExistence type="inferred from homology"/>
<gene>
    <name evidence="8" type="ORF">FBUS_09169</name>
</gene>
<reference evidence="8" key="1">
    <citation type="submission" date="2019-05" db="EMBL/GenBank/DDBJ databases">
        <title>Annotation for the trematode Fasciolopsis buski.</title>
        <authorList>
            <person name="Choi Y.-J."/>
        </authorList>
    </citation>
    <scope>NUCLEOTIDE SEQUENCE</scope>
    <source>
        <strain evidence="8">HT</strain>
        <tissue evidence="8">Whole worm</tissue>
    </source>
</reference>
<feature type="region of interest" description="Disordered" evidence="6">
    <location>
        <begin position="100"/>
        <end position="126"/>
    </location>
</feature>
<accession>A0A8E0VQE0</accession>
<evidence type="ECO:0000313" key="9">
    <source>
        <dbReference type="Proteomes" id="UP000728185"/>
    </source>
</evidence>
<evidence type="ECO:0000259" key="7">
    <source>
        <dbReference type="Pfam" id="PF13877"/>
    </source>
</evidence>
<feature type="domain" description="RNA-polymerase II-associated protein 3-like C-terminal" evidence="7">
    <location>
        <begin position="342"/>
        <end position="434"/>
    </location>
</feature>
<dbReference type="OrthoDB" id="10038545at2759"/>
<feature type="compositionally biased region" description="Polar residues" evidence="6">
    <location>
        <begin position="271"/>
        <end position="294"/>
    </location>
</feature>
<feature type="repeat" description="TPR" evidence="5">
    <location>
        <begin position="133"/>
        <end position="166"/>
    </location>
</feature>
<dbReference type="EMBL" id="LUCM01001762">
    <property type="protein sequence ID" value="KAA0198396.1"/>
    <property type="molecule type" value="Genomic_DNA"/>
</dbReference>
<comment type="caution">
    <text evidence="8">The sequence shown here is derived from an EMBL/GenBank/DDBJ whole genome shotgun (WGS) entry which is preliminary data.</text>
</comment>
<dbReference type="PROSITE" id="PS50005">
    <property type="entry name" value="TPR"/>
    <property type="match status" value="1"/>
</dbReference>
<comment type="similarity">
    <text evidence="3">Belongs to the RPAP3 family.</text>
</comment>
<evidence type="ECO:0000256" key="6">
    <source>
        <dbReference type="SAM" id="MobiDB-lite"/>
    </source>
</evidence>
<organism evidence="8 9">
    <name type="scientific">Fasciolopsis buskii</name>
    <dbReference type="NCBI Taxonomy" id="27845"/>
    <lineage>
        <taxon>Eukaryota</taxon>
        <taxon>Metazoa</taxon>
        <taxon>Spiralia</taxon>
        <taxon>Lophotrochozoa</taxon>
        <taxon>Platyhelminthes</taxon>
        <taxon>Trematoda</taxon>
        <taxon>Digenea</taxon>
        <taxon>Plagiorchiida</taxon>
        <taxon>Echinostomata</taxon>
        <taxon>Echinostomatoidea</taxon>
        <taxon>Fasciolidae</taxon>
        <taxon>Fasciolopsis</taxon>
    </lineage>
</organism>
<dbReference type="InterPro" id="IPR019734">
    <property type="entry name" value="TPR_rpt"/>
</dbReference>
<keyword evidence="9" id="KW-1185">Reference proteome</keyword>
<keyword evidence="2 5" id="KW-0802">TPR repeat</keyword>
<dbReference type="SMART" id="SM00028">
    <property type="entry name" value="TPR"/>
    <property type="match status" value="2"/>
</dbReference>